<keyword evidence="3" id="KW-1185">Reference proteome</keyword>
<reference evidence="2 3" key="1">
    <citation type="journal article" date="2022" name="Nat. Plants">
        <title>Genomes of leafy and leafless Platanthera orchids illuminate the evolution of mycoheterotrophy.</title>
        <authorList>
            <person name="Li M.H."/>
            <person name="Liu K.W."/>
            <person name="Li Z."/>
            <person name="Lu H.C."/>
            <person name="Ye Q.L."/>
            <person name="Zhang D."/>
            <person name="Wang J.Y."/>
            <person name="Li Y.F."/>
            <person name="Zhong Z.M."/>
            <person name="Liu X."/>
            <person name="Yu X."/>
            <person name="Liu D.K."/>
            <person name="Tu X.D."/>
            <person name="Liu B."/>
            <person name="Hao Y."/>
            <person name="Liao X.Y."/>
            <person name="Jiang Y.T."/>
            <person name="Sun W.H."/>
            <person name="Chen J."/>
            <person name="Chen Y.Q."/>
            <person name="Ai Y."/>
            <person name="Zhai J.W."/>
            <person name="Wu S.S."/>
            <person name="Zhou Z."/>
            <person name="Hsiao Y.Y."/>
            <person name="Wu W.L."/>
            <person name="Chen Y.Y."/>
            <person name="Lin Y.F."/>
            <person name="Hsu J.L."/>
            <person name="Li C.Y."/>
            <person name="Wang Z.W."/>
            <person name="Zhao X."/>
            <person name="Zhong W.Y."/>
            <person name="Ma X.K."/>
            <person name="Ma L."/>
            <person name="Huang J."/>
            <person name="Chen G.Z."/>
            <person name="Huang M.Z."/>
            <person name="Huang L."/>
            <person name="Peng D.H."/>
            <person name="Luo Y.B."/>
            <person name="Zou S.Q."/>
            <person name="Chen S.P."/>
            <person name="Lan S."/>
            <person name="Tsai W.C."/>
            <person name="Van de Peer Y."/>
            <person name="Liu Z.J."/>
        </authorList>
    </citation>
    <scope>NUCLEOTIDE SEQUENCE [LARGE SCALE GENOMIC DNA]</scope>
    <source>
        <strain evidence="2">Lor288</strain>
    </source>
</reference>
<organism evidence="2 3">
    <name type="scientific">Platanthera guangdongensis</name>
    <dbReference type="NCBI Taxonomy" id="2320717"/>
    <lineage>
        <taxon>Eukaryota</taxon>
        <taxon>Viridiplantae</taxon>
        <taxon>Streptophyta</taxon>
        <taxon>Embryophyta</taxon>
        <taxon>Tracheophyta</taxon>
        <taxon>Spermatophyta</taxon>
        <taxon>Magnoliopsida</taxon>
        <taxon>Liliopsida</taxon>
        <taxon>Asparagales</taxon>
        <taxon>Orchidaceae</taxon>
        <taxon>Orchidoideae</taxon>
        <taxon>Orchideae</taxon>
        <taxon>Orchidinae</taxon>
        <taxon>Platanthera</taxon>
    </lineage>
</organism>
<dbReference type="EMBL" id="JBBWWR010000020">
    <property type="protein sequence ID" value="KAK8939703.1"/>
    <property type="molecule type" value="Genomic_DNA"/>
</dbReference>
<name>A0ABR2LFX7_9ASPA</name>
<comment type="caution">
    <text evidence="2">The sequence shown here is derived from an EMBL/GenBank/DDBJ whole genome shotgun (WGS) entry which is preliminary data.</text>
</comment>
<evidence type="ECO:0000313" key="2">
    <source>
        <dbReference type="EMBL" id="KAK8939703.1"/>
    </source>
</evidence>
<protein>
    <submittedName>
        <fullName evidence="2">Uncharacterized protein</fullName>
    </submittedName>
</protein>
<evidence type="ECO:0000313" key="3">
    <source>
        <dbReference type="Proteomes" id="UP001412067"/>
    </source>
</evidence>
<sequence length="110" mass="11019">MATGLLLLRRLPRATTTAVSAGDGVAGLESIIAERHFSCPVETVGLGVVGLSLVLAVNCATSVLLSSSPLPTATFQSAPGGATSGRASSGVPADFRRSDIRPGFIPAADL</sequence>
<gene>
    <name evidence="2" type="ORF">KSP40_PGU004610</name>
</gene>
<feature type="region of interest" description="Disordered" evidence="1">
    <location>
        <begin position="75"/>
        <end position="98"/>
    </location>
</feature>
<proteinExistence type="predicted"/>
<evidence type="ECO:0000256" key="1">
    <source>
        <dbReference type="SAM" id="MobiDB-lite"/>
    </source>
</evidence>
<dbReference type="Proteomes" id="UP001412067">
    <property type="component" value="Unassembled WGS sequence"/>
</dbReference>
<accession>A0ABR2LFX7</accession>